<keyword evidence="3" id="KW-1185">Reference proteome</keyword>
<dbReference type="EMBL" id="CAHR02000084">
    <property type="protein sequence ID" value="CCG82413.1"/>
    <property type="molecule type" value="Genomic_DNA"/>
</dbReference>
<evidence type="ECO:0000313" key="2">
    <source>
        <dbReference type="EMBL" id="CCG82413.1"/>
    </source>
</evidence>
<dbReference type="Proteomes" id="UP000013776">
    <property type="component" value="Unassembled WGS sequence"/>
</dbReference>
<dbReference type="STRING" id="1097556.R4XDC9"/>
<dbReference type="OrthoDB" id="8249012at2759"/>
<feature type="compositionally biased region" description="Basic and acidic residues" evidence="1">
    <location>
        <begin position="239"/>
        <end position="250"/>
    </location>
</feature>
<accession>R4XDC9</accession>
<comment type="caution">
    <text evidence="2">The sequence shown here is derived from an EMBL/GenBank/DDBJ whole genome shotgun (WGS) entry which is preliminary data.</text>
</comment>
<proteinExistence type="predicted"/>
<evidence type="ECO:0000313" key="3">
    <source>
        <dbReference type="Proteomes" id="UP000013776"/>
    </source>
</evidence>
<protein>
    <submittedName>
        <fullName evidence="2">Uncharacterized protein</fullName>
    </submittedName>
</protein>
<dbReference type="PANTHER" id="PTHR21521:SF0">
    <property type="entry name" value="AMUN, ISOFORM A"/>
    <property type="match status" value="1"/>
</dbReference>
<evidence type="ECO:0000256" key="1">
    <source>
        <dbReference type="SAM" id="MobiDB-lite"/>
    </source>
</evidence>
<gene>
    <name evidence="2" type="ORF">TAPDE_002409</name>
</gene>
<dbReference type="VEuPathDB" id="FungiDB:TAPDE_002409"/>
<reference evidence="2 3" key="1">
    <citation type="journal article" date="2013" name="MBio">
        <title>Genome sequencing of the plant pathogen Taphrina deformans, the causal agent of peach leaf curl.</title>
        <authorList>
            <person name="Cisse O.H."/>
            <person name="Almeida J.M.G.C.F."/>
            <person name="Fonseca A."/>
            <person name="Kumar A.A."/>
            <person name="Salojaervi J."/>
            <person name="Overmyer K."/>
            <person name="Hauser P.M."/>
            <person name="Pagni M."/>
        </authorList>
    </citation>
    <scope>NUCLEOTIDE SEQUENCE [LARGE SCALE GENOMIC DNA]</scope>
    <source>
        <strain evidence="3">PYCC 5710 / ATCC 11124 / CBS 356.35 / IMI 108563 / JCM 9778 / NBRC 8474</strain>
    </source>
</reference>
<name>R4XDC9_TAPDE</name>
<dbReference type="eggNOG" id="ENOG502QR55">
    <property type="taxonomic scope" value="Eukaryota"/>
</dbReference>
<feature type="region of interest" description="Disordered" evidence="1">
    <location>
        <begin position="215"/>
        <end position="250"/>
    </location>
</feature>
<sequence length="250" mass="28431">MPVAALTTLDALIEHFDRDQYLETLLTCANKRTDRDTLLKIYNRFFRRDGDKGEISDMKGNGMDSEDLGQIMQYKLSRGKWRPRLQQLIESNDGSEVRRVTLAALSDAAADDRDSLTMQELQRKMTGLCVLKAVGPATASLILSVFYDSAPFFSDEFAAFHPTKDGAKLKYTLKEYTDLVERHRSWLGEQQESGVTRSQPLTSRDVEEMIWYHSRTAATDAPTTQEKPSTRKRGITGRSVEESPKKTRRI</sequence>
<organism evidence="2 3">
    <name type="scientific">Taphrina deformans (strain PYCC 5710 / ATCC 11124 / CBS 356.35 / IMI 108563 / JCM 9778 / NBRC 8474)</name>
    <name type="common">Peach leaf curl fungus</name>
    <name type="synonym">Lalaria deformans</name>
    <dbReference type="NCBI Taxonomy" id="1097556"/>
    <lineage>
        <taxon>Eukaryota</taxon>
        <taxon>Fungi</taxon>
        <taxon>Dikarya</taxon>
        <taxon>Ascomycota</taxon>
        <taxon>Taphrinomycotina</taxon>
        <taxon>Taphrinomycetes</taxon>
        <taxon>Taphrinales</taxon>
        <taxon>Taphrinaceae</taxon>
        <taxon>Taphrina</taxon>
    </lineage>
</organism>
<dbReference type="AlphaFoldDB" id="R4XDC9"/>
<dbReference type="PANTHER" id="PTHR21521">
    <property type="entry name" value="AMUN, ISOFORM A"/>
    <property type="match status" value="1"/>
</dbReference>